<feature type="domain" description="OmpR/PhoB-type" evidence="9">
    <location>
        <begin position="133"/>
        <end position="230"/>
    </location>
</feature>
<keyword evidence="3" id="KW-0805">Transcription regulation</keyword>
<dbReference type="PROSITE" id="PS50110">
    <property type="entry name" value="RESPONSE_REGULATORY"/>
    <property type="match status" value="1"/>
</dbReference>
<dbReference type="Gene3D" id="3.40.50.2300">
    <property type="match status" value="1"/>
</dbReference>
<keyword evidence="2" id="KW-0902">Two-component regulatory system</keyword>
<keyword evidence="11" id="KW-1185">Reference proteome</keyword>
<dbReference type="Pfam" id="PF00486">
    <property type="entry name" value="Trans_reg_C"/>
    <property type="match status" value="1"/>
</dbReference>
<protein>
    <submittedName>
        <fullName evidence="10">Response regulator transcription factor</fullName>
    </submittedName>
</protein>
<evidence type="ECO:0000259" key="9">
    <source>
        <dbReference type="PROSITE" id="PS51755"/>
    </source>
</evidence>
<evidence type="ECO:0000259" key="8">
    <source>
        <dbReference type="PROSITE" id="PS50110"/>
    </source>
</evidence>
<keyword evidence="1 6" id="KW-0597">Phosphoprotein</keyword>
<name>A0ABS7EFX9_9GAMM</name>
<evidence type="ECO:0000256" key="6">
    <source>
        <dbReference type="PROSITE-ProRule" id="PRU00169"/>
    </source>
</evidence>
<organism evidence="10 11">
    <name type="scientific">Neiella holothuriorum</name>
    <dbReference type="NCBI Taxonomy" id="2870530"/>
    <lineage>
        <taxon>Bacteria</taxon>
        <taxon>Pseudomonadati</taxon>
        <taxon>Pseudomonadota</taxon>
        <taxon>Gammaproteobacteria</taxon>
        <taxon>Alteromonadales</taxon>
        <taxon>Echinimonadaceae</taxon>
        <taxon>Neiella</taxon>
    </lineage>
</organism>
<evidence type="ECO:0000256" key="1">
    <source>
        <dbReference type="ARBA" id="ARBA00022553"/>
    </source>
</evidence>
<gene>
    <name evidence="10" type="ORF">K0504_08790</name>
</gene>
<dbReference type="InterPro" id="IPR011006">
    <property type="entry name" value="CheY-like_superfamily"/>
</dbReference>
<dbReference type="InterPro" id="IPR036388">
    <property type="entry name" value="WH-like_DNA-bd_sf"/>
</dbReference>
<evidence type="ECO:0000313" key="11">
    <source>
        <dbReference type="Proteomes" id="UP001166251"/>
    </source>
</evidence>
<dbReference type="EMBL" id="JAHZSS010000008">
    <property type="protein sequence ID" value="MBW8191129.1"/>
    <property type="molecule type" value="Genomic_DNA"/>
</dbReference>
<dbReference type="SMART" id="SM00862">
    <property type="entry name" value="Trans_reg_C"/>
    <property type="match status" value="1"/>
</dbReference>
<dbReference type="CDD" id="cd00383">
    <property type="entry name" value="trans_reg_C"/>
    <property type="match status" value="1"/>
</dbReference>
<dbReference type="InterPro" id="IPR001789">
    <property type="entry name" value="Sig_transdc_resp-reg_receiver"/>
</dbReference>
<sequence>MQLFEDSSLKVLLIEDNTTIATQIVEFLGAHQWQVDYAQNGQQGAALALAEIFDVILLDLNLPDIDGLQVCQMIKQQAQVTPPILMLTARDSFEDKSAGFHQGADDYLTKPVDLRELVLRCQALARRSNLHQSQIIQVGPLQLDLSAQTAQRDGQSLTLTSIGFQLLTLLAQSYPQPVSRTLITHKLWGESPPDSDSLKSHIYSLRQALDKPFPHAMLKTVMNLGYRLDINNDPHS</sequence>
<comment type="caution">
    <text evidence="10">The sequence shown here is derived from an EMBL/GenBank/DDBJ whole genome shotgun (WGS) entry which is preliminary data.</text>
</comment>
<evidence type="ECO:0000256" key="5">
    <source>
        <dbReference type="ARBA" id="ARBA00023163"/>
    </source>
</evidence>
<evidence type="ECO:0000256" key="7">
    <source>
        <dbReference type="PROSITE-ProRule" id="PRU01091"/>
    </source>
</evidence>
<evidence type="ECO:0000256" key="3">
    <source>
        <dbReference type="ARBA" id="ARBA00023015"/>
    </source>
</evidence>
<dbReference type="PROSITE" id="PS51755">
    <property type="entry name" value="OMPR_PHOB"/>
    <property type="match status" value="1"/>
</dbReference>
<evidence type="ECO:0000313" key="10">
    <source>
        <dbReference type="EMBL" id="MBW8191129.1"/>
    </source>
</evidence>
<feature type="domain" description="Response regulatory" evidence="8">
    <location>
        <begin position="10"/>
        <end position="125"/>
    </location>
</feature>
<dbReference type="Proteomes" id="UP001166251">
    <property type="component" value="Unassembled WGS sequence"/>
</dbReference>
<dbReference type="Pfam" id="PF00072">
    <property type="entry name" value="Response_reg"/>
    <property type="match status" value="1"/>
</dbReference>
<evidence type="ECO:0000256" key="4">
    <source>
        <dbReference type="ARBA" id="ARBA00023125"/>
    </source>
</evidence>
<dbReference type="SUPFAM" id="SSF52172">
    <property type="entry name" value="CheY-like"/>
    <property type="match status" value="1"/>
</dbReference>
<dbReference type="SMART" id="SM00448">
    <property type="entry name" value="REC"/>
    <property type="match status" value="1"/>
</dbReference>
<dbReference type="PANTHER" id="PTHR48111">
    <property type="entry name" value="REGULATOR OF RPOS"/>
    <property type="match status" value="1"/>
</dbReference>
<proteinExistence type="predicted"/>
<keyword evidence="5" id="KW-0804">Transcription</keyword>
<feature type="DNA-binding region" description="OmpR/PhoB-type" evidence="7">
    <location>
        <begin position="133"/>
        <end position="230"/>
    </location>
</feature>
<dbReference type="PANTHER" id="PTHR48111:SF22">
    <property type="entry name" value="REGULATOR OF RPOS"/>
    <property type="match status" value="1"/>
</dbReference>
<evidence type="ECO:0000256" key="2">
    <source>
        <dbReference type="ARBA" id="ARBA00023012"/>
    </source>
</evidence>
<keyword evidence="4 7" id="KW-0238">DNA-binding</keyword>
<reference evidence="10" key="1">
    <citation type="submission" date="2021-07" db="EMBL/GenBank/DDBJ databases">
        <title>Neiella marina sp. nov., isolated from the intestinal content of sea cucumber Apostichopus japonicus.</title>
        <authorList>
            <person name="Bai X."/>
        </authorList>
    </citation>
    <scope>NUCLEOTIDE SEQUENCE</scope>
    <source>
        <strain evidence="10">126</strain>
    </source>
</reference>
<dbReference type="InterPro" id="IPR039420">
    <property type="entry name" value="WalR-like"/>
</dbReference>
<feature type="modified residue" description="4-aspartylphosphate" evidence="6">
    <location>
        <position position="59"/>
    </location>
</feature>
<accession>A0ABS7EFX9</accession>
<dbReference type="Gene3D" id="1.10.10.10">
    <property type="entry name" value="Winged helix-like DNA-binding domain superfamily/Winged helix DNA-binding domain"/>
    <property type="match status" value="1"/>
</dbReference>
<dbReference type="InterPro" id="IPR001867">
    <property type="entry name" value="OmpR/PhoB-type_DNA-bd"/>
</dbReference>